<evidence type="ECO:0000256" key="10">
    <source>
        <dbReference type="PIRNR" id="PIRNR000535"/>
    </source>
</evidence>
<dbReference type="EMBL" id="PDKJ01000006">
    <property type="protein sequence ID" value="RXJ68307.1"/>
    <property type="molecule type" value="Genomic_DNA"/>
</dbReference>
<comment type="caution">
    <text evidence="13">The sequence shown here is derived from an EMBL/GenBank/DDBJ whole genome shotgun (WGS) entry which is preliminary data.</text>
</comment>
<evidence type="ECO:0000259" key="12">
    <source>
        <dbReference type="Pfam" id="PF00294"/>
    </source>
</evidence>
<dbReference type="CDD" id="cd01164">
    <property type="entry name" value="FruK_PfkB_like"/>
    <property type="match status" value="1"/>
</dbReference>
<organism evidence="13 14">
    <name type="scientific">Halarcobacter ebronensis</name>
    <dbReference type="NCBI Taxonomy" id="1462615"/>
    <lineage>
        <taxon>Bacteria</taxon>
        <taxon>Pseudomonadati</taxon>
        <taxon>Campylobacterota</taxon>
        <taxon>Epsilonproteobacteria</taxon>
        <taxon>Campylobacterales</taxon>
        <taxon>Arcobacteraceae</taxon>
        <taxon>Halarcobacter</taxon>
    </lineage>
</organism>
<dbReference type="GO" id="GO:0008662">
    <property type="term" value="F:1-phosphofructokinase activity"/>
    <property type="evidence" value="ECO:0007669"/>
    <property type="project" value="UniProtKB-UniRule"/>
</dbReference>
<comment type="function">
    <text evidence="11">Catalyzes the ATP-dependent phosphorylation of fructose-l-phosphate to fructose-l,6-bisphosphate.</text>
</comment>
<dbReference type="InterPro" id="IPR017583">
    <property type="entry name" value="Tagatose/fructose_Pkinase"/>
</dbReference>
<dbReference type="NCBIfam" id="TIGR03168">
    <property type="entry name" value="1-PFK"/>
    <property type="match status" value="1"/>
</dbReference>
<reference evidence="13 14" key="1">
    <citation type="submission" date="2017-10" db="EMBL/GenBank/DDBJ databases">
        <title>Genomics of the genus Arcobacter.</title>
        <authorList>
            <person name="Perez-Cataluna A."/>
            <person name="Figueras M.J."/>
        </authorList>
    </citation>
    <scope>NUCLEOTIDE SEQUENCE [LARGE SCALE GENOMIC DNA]</scope>
    <source>
        <strain evidence="13 14">CECT 8993</strain>
    </source>
</reference>
<comment type="similarity">
    <text evidence="1 11">Belongs to the carbohydrate kinase PfkB family.</text>
</comment>
<keyword evidence="6 11" id="KW-0418">Kinase</keyword>
<dbReference type="PROSITE" id="PS00584">
    <property type="entry name" value="PFKB_KINASES_2"/>
    <property type="match status" value="1"/>
</dbReference>
<evidence type="ECO:0000256" key="3">
    <source>
        <dbReference type="ARBA" id="ARBA00013596"/>
    </source>
</evidence>
<evidence type="ECO:0000256" key="2">
    <source>
        <dbReference type="ARBA" id="ARBA00012131"/>
    </source>
</evidence>
<sequence>MLDVAAISLNPAIDETIFVDNFQLDSVNRSKKSIRDVGGKGINVASFLNSSKLKVASYGFLGEENSSIFDRFLNKYNIINENIKIAGKTRVNLKIVDEINSITTDINQEGFNVEEKDLKELEEKLFSKKIASWYVFSGSLPLGVPEDIYRSWIEKAKRLGAKTALDSSKNSFKKALEAKPDLIKPNIDELGQIYNKEFQNIKEVLEQIKKLSKEGIETICVSMGEKGALLLKNDSSFLAEAQKIKIVSTVGAGDAMLSGLIVANINSLSTIESIKLASAYSISALQTVGPYLQNMNIIKKYAKNINAVSI</sequence>
<evidence type="ECO:0000256" key="8">
    <source>
        <dbReference type="ARBA" id="ARBA00032802"/>
    </source>
</evidence>
<dbReference type="GO" id="GO:0016052">
    <property type="term" value="P:carbohydrate catabolic process"/>
    <property type="evidence" value="ECO:0007669"/>
    <property type="project" value="UniProtKB-ARBA"/>
</dbReference>
<dbReference type="InterPro" id="IPR022463">
    <property type="entry name" value="1-PFruKinase"/>
</dbReference>
<dbReference type="FunFam" id="3.40.1190.20:FF:000001">
    <property type="entry name" value="Phosphofructokinase"/>
    <property type="match status" value="1"/>
</dbReference>
<dbReference type="PANTHER" id="PTHR46566">
    <property type="entry name" value="1-PHOSPHOFRUCTOKINASE-RELATED"/>
    <property type="match status" value="1"/>
</dbReference>
<dbReference type="Gene3D" id="3.40.1190.20">
    <property type="match status" value="1"/>
</dbReference>
<protein>
    <recommendedName>
        <fullName evidence="3 11">1-phosphofructokinase</fullName>
        <shortName evidence="11">Fru1PK</shortName>
        <ecNumber evidence="2 11">2.7.1.56</ecNumber>
    </recommendedName>
    <alternativeName>
        <fullName evidence="8 11">Fructose 1-phosphate kinase</fullName>
    </alternativeName>
</protein>
<dbReference type="InterPro" id="IPR011611">
    <property type="entry name" value="PfkB_dom"/>
</dbReference>
<evidence type="ECO:0000256" key="6">
    <source>
        <dbReference type="ARBA" id="ARBA00022777"/>
    </source>
</evidence>
<evidence type="ECO:0000256" key="1">
    <source>
        <dbReference type="ARBA" id="ARBA00010688"/>
    </source>
</evidence>
<dbReference type="GO" id="GO:0005524">
    <property type="term" value="F:ATP binding"/>
    <property type="evidence" value="ECO:0007669"/>
    <property type="project" value="UniProtKB-UniRule"/>
</dbReference>
<name>A0A4Q0YCZ0_9BACT</name>
<gene>
    <name evidence="13" type="primary">pfkB</name>
    <name evidence="13" type="ORF">CRV08_08635</name>
</gene>
<dbReference type="SUPFAM" id="SSF53613">
    <property type="entry name" value="Ribokinase-like"/>
    <property type="match status" value="1"/>
</dbReference>
<evidence type="ECO:0000256" key="4">
    <source>
        <dbReference type="ARBA" id="ARBA00022679"/>
    </source>
</evidence>
<evidence type="ECO:0000256" key="5">
    <source>
        <dbReference type="ARBA" id="ARBA00022741"/>
    </source>
</evidence>
<dbReference type="NCBIfam" id="TIGR03828">
    <property type="entry name" value="pfkB"/>
    <property type="match status" value="1"/>
</dbReference>
<evidence type="ECO:0000313" key="13">
    <source>
        <dbReference type="EMBL" id="RXJ68307.1"/>
    </source>
</evidence>
<dbReference type="PIRSF" id="PIRSF000535">
    <property type="entry name" value="1PFK/6PFK/LacC"/>
    <property type="match status" value="1"/>
</dbReference>
<evidence type="ECO:0000313" key="14">
    <source>
        <dbReference type="Proteomes" id="UP000290172"/>
    </source>
</evidence>
<dbReference type="GO" id="GO:0044281">
    <property type="term" value="P:small molecule metabolic process"/>
    <property type="evidence" value="ECO:0007669"/>
    <property type="project" value="UniProtKB-ARBA"/>
</dbReference>
<evidence type="ECO:0000256" key="9">
    <source>
        <dbReference type="ARBA" id="ARBA00047745"/>
    </source>
</evidence>
<dbReference type="GO" id="GO:0005829">
    <property type="term" value="C:cytosol"/>
    <property type="evidence" value="ECO:0007669"/>
    <property type="project" value="TreeGrafter"/>
</dbReference>
<keyword evidence="4 10" id="KW-0808">Transferase</keyword>
<comment type="catalytic activity">
    <reaction evidence="9 11">
        <text>beta-D-fructose 1-phosphate + ATP = beta-D-fructose 1,6-bisphosphate + ADP + H(+)</text>
        <dbReference type="Rhea" id="RHEA:14213"/>
        <dbReference type="ChEBI" id="CHEBI:15378"/>
        <dbReference type="ChEBI" id="CHEBI:30616"/>
        <dbReference type="ChEBI" id="CHEBI:32966"/>
        <dbReference type="ChEBI" id="CHEBI:138881"/>
        <dbReference type="ChEBI" id="CHEBI:456216"/>
        <dbReference type="EC" id="2.7.1.56"/>
    </reaction>
</comment>
<dbReference type="EC" id="2.7.1.56" evidence="2 11"/>
<dbReference type="InterPro" id="IPR002173">
    <property type="entry name" value="Carboh/pur_kinase_PfkB_CS"/>
</dbReference>
<keyword evidence="5 11" id="KW-0547">Nucleotide-binding</keyword>
<feature type="domain" description="Carbohydrate kinase PfkB" evidence="12">
    <location>
        <begin position="9"/>
        <end position="291"/>
    </location>
</feature>
<proteinExistence type="inferred from homology"/>
<dbReference type="AlphaFoldDB" id="A0A4Q0YCZ0"/>
<dbReference type="PANTHER" id="PTHR46566:SF5">
    <property type="entry name" value="1-PHOSPHOFRUCTOKINASE"/>
    <property type="match status" value="1"/>
</dbReference>
<evidence type="ECO:0000256" key="11">
    <source>
        <dbReference type="RuleBase" id="RU369061"/>
    </source>
</evidence>
<dbReference type="RefSeq" id="WP_128981131.1">
    <property type="nucleotide sequence ID" value="NZ_PDKJ01000006.1"/>
</dbReference>
<evidence type="ECO:0000256" key="7">
    <source>
        <dbReference type="ARBA" id="ARBA00022840"/>
    </source>
</evidence>
<accession>A0A4Q0YCZ0</accession>
<dbReference type="InterPro" id="IPR029056">
    <property type="entry name" value="Ribokinase-like"/>
</dbReference>
<dbReference type="Pfam" id="PF00294">
    <property type="entry name" value="PfkB"/>
    <property type="match status" value="1"/>
</dbReference>
<keyword evidence="7 11" id="KW-0067">ATP-binding</keyword>
<dbReference type="Proteomes" id="UP000290172">
    <property type="component" value="Unassembled WGS sequence"/>
</dbReference>